<dbReference type="GeneID" id="59339427"/>
<evidence type="ECO:0000256" key="1">
    <source>
        <dbReference type="SAM" id="MobiDB-lite"/>
    </source>
</evidence>
<protein>
    <submittedName>
        <fullName evidence="2">Uncharacterized protein</fullName>
    </submittedName>
</protein>
<dbReference type="Proteomes" id="UP000593566">
    <property type="component" value="Unassembled WGS sequence"/>
</dbReference>
<dbReference type="RefSeq" id="XP_037153520.1">
    <property type="nucleotide sequence ID" value="XM_037301886.1"/>
</dbReference>
<evidence type="ECO:0000313" key="3">
    <source>
        <dbReference type="Proteomes" id="UP000593566"/>
    </source>
</evidence>
<name>A0A8H6CIY0_9LECA</name>
<reference evidence="2 3" key="1">
    <citation type="journal article" date="2020" name="Genomics">
        <title>Complete, high-quality genomes from long-read metagenomic sequencing of two wolf lichen thalli reveals enigmatic genome architecture.</title>
        <authorList>
            <person name="McKenzie S.K."/>
            <person name="Walston R.F."/>
            <person name="Allen J.L."/>
        </authorList>
    </citation>
    <scope>NUCLEOTIDE SEQUENCE [LARGE SCALE GENOMIC DNA]</scope>
    <source>
        <strain evidence="2">WasteWater1</strain>
    </source>
</reference>
<comment type="caution">
    <text evidence="2">The sequence shown here is derived from an EMBL/GenBank/DDBJ whole genome shotgun (WGS) entry which is preliminary data.</text>
</comment>
<proteinExistence type="predicted"/>
<gene>
    <name evidence="2" type="ORF">HO133_011037</name>
</gene>
<dbReference type="EMBL" id="JACCJB010000009">
    <property type="protein sequence ID" value="KAF6224460.1"/>
    <property type="molecule type" value="Genomic_DNA"/>
</dbReference>
<feature type="compositionally biased region" description="Basic and acidic residues" evidence="1">
    <location>
        <begin position="126"/>
        <end position="141"/>
    </location>
</feature>
<organism evidence="2 3">
    <name type="scientific">Letharia lupina</name>
    <dbReference type="NCBI Taxonomy" id="560253"/>
    <lineage>
        <taxon>Eukaryota</taxon>
        <taxon>Fungi</taxon>
        <taxon>Dikarya</taxon>
        <taxon>Ascomycota</taxon>
        <taxon>Pezizomycotina</taxon>
        <taxon>Lecanoromycetes</taxon>
        <taxon>OSLEUM clade</taxon>
        <taxon>Lecanoromycetidae</taxon>
        <taxon>Lecanorales</taxon>
        <taxon>Lecanorineae</taxon>
        <taxon>Parmeliaceae</taxon>
        <taxon>Letharia</taxon>
    </lineage>
</organism>
<evidence type="ECO:0000313" key="2">
    <source>
        <dbReference type="EMBL" id="KAF6224460.1"/>
    </source>
</evidence>
<feature type="region of interest" description="Disordered" evidence="1">
    <location>
        <begin position="11"/>
        <end position="57"/>
    </location>
</feature>
<sequence>MPIHYIPPLQLNFTTSADPSSPSRGPKYIRKYQNGQNDRTVQRKPRAIGRPGKNTRATNTFATAGISQPPNKLLTFRPESPCTTTARPAPYSPLARSGVHAAATTATPPDVKTHNHPAEVTLEQLRQGRREGGTRDGDSAL</sequence>
<accession>A0A8H6CIY0</accession>
<keyword evidence="3" id="KW-1185">Reference proteome</keyword>
<feature type="region of interest" description="Disordered" evidence="1">
    <location>
        <begin position="78"/>
        <end position="141"/>
    </location>
</feature>
<feature type="compositionally biased region" description="Polar residues" evidence="1">
    <location>
        <begin position="11"/>
        <end position="23"/>
    </location>
</feature>
<dbReference type="AlphaFoldDB" id="A0A8H6CIY0"/>